<dbReference type="InterPro" id="IPR009875">
    <property type="entry name" value="PilZ_domain"/>
</dbReference>
<protein>
    <submittedName>
        <fullName evidence="4">Uncharacterized protein</fullName>
    </submittedName>
</protein>
<gene>
    <name evidence="4" type="ORF">HMPREF9726_01630</name>
</gene>
<dbReference type="InterPro" id="IPR046853">
    <property type="entry name" value="PilZN3"/>
</dbReference>
<dbReference type="RefSeq" id="WP_002684781.1">
    <property type="nucleotide sequence ID" value="NZ_CM001795.1"/>
</dbReference>
<dbReference type="EMBL" id="AGDV01000012">
    <property type="protein sequence ID" value="EMB33269.1"/>
    <property type="molecule type" value="Genomic_DNA"/>
</dbReference>
<dbReference type="HOGENOM" id="CLU_070336_0_0_12"/>
<feature type="domain" description="PilZ" evidence="2">
    <location>
        <begin position="146"/>
        <end position="244"/>
    </location>
</feature>
<comment type="caution">
    <text evidence="4">The sequence shown here is derived from an EMBL/GenBank/DDBJ whole genome shotgun (WGS) entry which is preliminary data.</text>
</comment>
<dbReference type="PATRIC" id="fig|999432.5.peg.1690"/>
<name>A0A0E2EH10_TREDN</name>
<feature type="domain" description="PilZN3" evidence="3">
    <location>
        <begin position="7"/>
        <end position="142"/>
    </location>
</feature>
<evidence type="ECO:0000259" key="2">
    <source>
        <dbReference type="Pfam" id="PF07238"/>
    </source>
</evidence>
<dbReference type="GO" id="GO:0035438">
    <property type="term" value="F:cyclic-di-GMP binding"/>
    <property type="evidence" value="ECO:0007669"/>
    <property type="project" value="InterPro"/>
</dbReference>
<dbReference type="Pfam" id="PF20424">
    <property type="entry name" value="PilZN3"/>
    <property type="match status" value="1"/>
</dbReference>
<sequence>MAFAASQQLNRYYNLYKNIDVTFSKEVVSTLNFEPKQVFVRCSGGQWPCIINSASMTKAKIICGKKSGFLARLRSGITSVNIRFAFFDTEGKDSLSFFVAAKLVGISSYEAGNQDLVLITFEYTQRAPDDLIEKLGILLEANINSQKRRNERVVITPEISRKIGLVEKGTVVYIDAVPRRCLIRDLSFSGAKILLVGIANFLINKEVILRFAFDDPQSVFGIKGKTVRTEPVEGRKDLVALAVQYYPKNIPMMYKMYLNKYFSVVRKPASDGFGDDFLEDVAPASSFAPVSSPIGTNTAPLTPPLADSAPEQIS</sequence>
<proteinExistence type="predicted"/>
<dbReference type="AlphaFoldDB" id="A0A0E2EH10"/>
<organism evidence="4">
    <name type="scientific">Treponema denticola H-22</name>
    <dbReference type="NCBI Taxonomy" id="999432"/>
    <lineage>
        <taxon>Bacteria</taxon>
        <taxon>Pseudomonadati</taxon>
        <taxon>Spirochaetota</taxon>
        <taxon>Spirochaetia</taxon>
        <taxon>Spirochaetales</taxon>
        <taxon>Treponemataceae</taxon>
        <taxon>Treponema</taxon>
    </lineage>
</organism>
<feature type="region of interest" description="Disordered" evidence="1">
    <location>
        <begin position="288"/>
        <end position="314"/>
    </location>
</feature>
<evidence type="ECO:0000256" key="1">
    <source>
        <dbReference type="SAM" id="MobiDB-lite"/>
    </source>
</evidence>
<evidence type="ECO:0000259" key="3">
    <source>
        <dbReference type="Pfam" id="PF20424"/>
    </source>
</evidence>
<dbReference type="Proteomes" id="UP000011705">
    <property type="component" value="Chromosome"/>
</dbReference>
<accession>A0A0E2EH10</accession>
<evidence type="ECO:0000313" key="4">
    <source>
        <dbReference type="EMBL" id="EMB33269.1"/>
    </source>
</evidence>
<reference evidence="4" key="1">
    <citation type="submission" date="2012-01" db="EMBL/GenBank/DDBJ databases">
        <title>The Genome Sequence of Treponema denticola H-22.</title>
        <authorList>
            <consortium name="The Broad Institute Genome Sequencing Platform"/>
            <person name="Earl A."/>
            <person name="Ward D."/>
            <person name="Feldgarden M."/>
            <person name="Gevers D."/>
            <person name="Blanton J.M."/>
            <person name="Fenno C.J."/>
            <person name="Baranova O.V."/>
            <person name="Mathney J."/>
            <person name="Dewhirst F.E."/>
            <person name="Izard J."/>
            <person name="Young S.K."/>
            <person name="Zeng Q."/>
            <person name="Gargeya S."/>
            <person name="Fitzgerald M."/>
            <person name="Haas B."/>
            <person name="Abouelleil A."/>
            <person name="Alvarado L."/>
            <person name="Arachchi H.M."/>
            <person name="Berlin A."/>
            <person name="Chapman S.B."/>
            <person name="Gearin G."/>
            <person name="Goldberg J."/>
            <person name="Griggs A."/>
            <person name="Gujja S."/>
            <person name="Hansen M."/>
            <person name="Heiman D."/>
            <person name="Howarth C."/>
            <person name="Larimer J."/>
            <person name="Lui A."/>
            <person name="MacDonald P.J.P."/>
            <person name="McCowen C."/>
            <person name="Montmayeur A."/>
            <person name="Murphy C."/>
            <person name="Neiman D."/>
            <person name="Pearson M."/>
            <person name="Priest M."/>
            <person name="Roberts A."/>
            <person name="Saif S."/>
            <person name="Shea T."/>
            <person name="Sisk P."/>
            <person name="Stolte C."/>
            <person name="Sykes S."/>
            <person name="Wortman J."/>
            <person name="Nusbaum C."/>
            <person name="Birren B."/>
        </authorList>
    </citation>
    <scope>NUCLEOTIDE SEQUENCE [LARGE SCALE GENOMIC DNA]</scope>
    <source>
        <strain evidence="4">H-22</strain>
    </source>
</reference>
<dbReference type="Pfam" id="PF07238">
    <property type="entry name" value="PilZ"/>
    <property type="match status" value="1"/>
</dbReference>